<proteinExistence type="predicted"/>
<sequence>MFGYSLELEKRLDIRRTTAGNEGFKTSIKGFKTKEEAQRALEEAENEARMSNEYRVLESRIYEY</sequence>
<dbReference type="EMBL" id="AP018227">
    <property type="protein sequence ID" value="BAY83592.1"/>
    <property type="molecule type" value="Genomic_DNA"/>
</dbReference>
<organism evidence="1 2">
    <name type="scientific">Calothrix parasitica NIES-267</name>
    <dbReference type="NCBI Taxonomy" id="1973488"/>
    <lineage>
        <taxon>Bacteria</taxon>
        <taxon>Bacillati</taxon>
        <taxon>Cyanobacteriota</taxon>
        <taxon>Cyanophyceae</taxon>
        <taxon>Nostocales</taxon>
        <taxon>Calotrichaceae</taxon>
        <taxon>Calothrix</taxon>
    </lineage>
</organism>
<gene>
    <name evidence="1" type="ORF">NIES267_30810</name>
</gene>
<reference evidence="1 2" key="1">
    <citation type="submission" date="2017-06" db="EMBL/GenBank/DDBJ databases">
        <title>Genome sequencing of cyanobaciteial culture collection at National Institute for Environmental Studies (NIES).</title>
        <authorList>
            <person name="Hirose Y."/>
            <person name="Shimura Y."/>
            <person name="Fujisawa T."/>
            <person name="Nakamura Y."/>
            <person name="Kawachi M."/>
        </authorList>
    </citation>
    <scope>NUCLEOTIDE SEQUENCE [LARGE SCALE GENOMIC DNA]</scope>
    <source>
        <strain evidence="1 2">NIES-267</strain>
    </source>
</reference>
<accession>A0A1Z4LQQ5</accession>
<dbReference type="AlphaFoldDB" id="A0A1Z4LQQ5"/>
<protein>
    <submittedName>
        <fullName evidence="1">Uncharacterized protein</fullName>
    </submittedName>
</protein>
<name>A0A1Z4LQQ5_9CYAN</name>
<evidence type="ECO:0000313" key="1">
    <source>
        <dbReference type="EMBL" id="BAY83592.1"/>
    </source>
</evidence>
<evidence type="ECO:0000313" key="2">
    <source>
        <dbReference type="Proteomes" id="UP000218418"/>
    </source>
</evidence>
<keyword evidence="2" id="KW-1185">Reference proteome</keyword>
<dbReference type="Proteomes" id="UP000218418">
    <property type="component" value="Chromosome"/>
</dbReference>